<comment type="caution">
    <text evidence="2">The sequence shown here is derived from an EMBL/GenBank/DDBJ whole genome shotgun (WGS) entry which is preliminary data.</text>
</comment>
<keyword evidence="1" id="KW-0732">Signal</keyword>
<accession>G2DY92</accession>
<reference evidence="2 3" key="1">
    <citation type="submission" date="2011-06" db="EMBL/GenBank/DDBJ databases">
        <title>The draft genome of Thiorhodococcus drewsii AZ1.</title>
        <authorList>
            <consortium name="US DOE Joint Genome Institute (JGI-PGF)"/>
            <person name="Lucas S."/>
            <person name="Han J."/>
            <person name="Lapidus A."/>
            <person name="Cheng J.-F."/>
            <person name="Goodwin L."/>
            <person name="Pitluck S."/>
            <person name="Peters L."/>
            <person name="Land M.L."/>
            <person name="Hauser L."/>
            <person name="Vogl K."/>
            <person name="Liu Z."/>
            <person name="Imhoff J."/>
            <person name="Thiel V."/>
            <person name="Frigaard N.-U."/>
            <person name="Bryant D.A."/>
            <person name="Woyke T.J."/>
        </authorList>
    </citation>
    <scope>NUCLEOTIDE SEQUENCE [LARGE SCALE GENOMIC DNA]</scope>
    <source>
        <strain evidence="2 3">AZ1</strain>
    </source>
</reference>
<dbReference type="Proteomes" id="UP000004200">
    <property type="component" value="Unassembled WGS sequence"/>
</dbReference>
<gene>
    <name evidence="2" type="ORF">ThidrDRAFT_1004</name>
</gene>
<feature type="signal peptide" evidence="1">
    <location>
        <begin position="1"/>
        <end position="21"/>
    </location>
</feature>
<protein>
    <submittedName>
        <fullName evidence="2">Uncharacterized protein</fullName>
    </submittedName>
</protein>
<proteinExistence type="predicted"/>
<dbReference type="AlphaFoldDB" id="G2DY92"/>
<dbReference type="EMBL" id="AFWT01000005">
    <property type="protein sequence ID" value="EGV32884.1"/>
    <property type="molecule type" value="Genomic_DNA"/>
</dbReference>
<feature type="chain" id="PRO_5003428846" evidence="1">
    <location>
        <begin position="22"/>
        <end position="59"/>
    </location>
</feature>
<dbReference type="RefSeq" id="WP_007039719.1">
    <property type="nucleotide sequence ID" value="NZ_AFWT01000005.1"/>
</dbReference>
<name>G2DY92_9GAMM</name>
<organism evidence="2 3">
    <name type="scientific">Thiorhodococcus drewsii AZ1</name>
    <dbReference type="NCBI Taxonomy" id="765913"/>
    <lineage>
        <taxon>Bacteria</taxon>
        <taxon>Pseudomonadati</taxon>
        <taxon>Pseudomonadota</taxon>
        <taxon>Gammaproteobacteria</taxon>
        <taxon>Chromatiales</taxon>
        <taxon>Chromatiaceae</taxon>
        <taxon>Thiorhodococcus</taxon>
    </lineage>
</organism>
<keyword evidence="3" id="KW-1185">Reference proteome</keyword>
<dbReference type="STRING" id="765913.ThidrDRAFT_1004"/>
<evidence type="ECO:0000313" key="2">
    <source>
        <dbReference type="EMBL" id="EGV32884.1"/>
    </source>
</evidence>
<sequence>MTISRLVLVIAVATVSAAALADEESGRPRCVQGVAGATQPTVTGAMPAGVAKSIHEFGD</sequence>
<evidence type="ECO:0000256" key="1">
    <source>
        <dbReference type="SAM" id="SignalP"/>
    </source>
</evidence>
<evidence type="ECO:0000313" key="3">
    <source>
        <dbReference type="Proteomes" id="UP000004200"/>
    </source>
</evidence>